<name>A0A383EM76_9ZZZZ</name>
<keyword evidence="1" id="KW-0472">Membrane</keyword>
<dbReference type="PANTHER" id="PTHR30093:SF2">
    <property type="entry name" value="TYPE II SECRETION SYSTEM PROTEIN H"/>
    <property type="match status" value="1"/>
</dbReference>
<feature type="transmembrane region" description="Helical" evidence="1">
    <location>
        <begin position="25"/>
        <end position="49"/>
    </location>
</feature>
<keyword evidence="1" id="KW-1133">Transmembrane helix</keyword>
<evidence type="ECO:0008006" key="3">
    <source>
        <dbReference type="Google" id="ProtNLM"/>
    </source>
</evidence>
<dbReference type="SUPFAM" id="SSF54523">
    <property type="entry name" value="Pili subunits"/>
    <property type="match status" value="1"/>
</dbReference>
<feature type="non-terminal residue" evidence="2">
    <location>
        <position position="206"/>
    </location>
</feature>
<dbReference type="PROSITE" id="PS00409">
    <property type="entry name" value="PROKAR_NTER_METHYL"/>
    <property type="match status" value="1"/>
</dbReference>
<sequence>MDNATGPITQKNLTKEQTMKKIKGFTLIELLVVIAIIGILASMLLPVLAKAKNKANRMKCSNNLRTIHQAFNSYAAEAEGATAHLDSQYAPRWGNPQPRPETLRARAMGYANWNHMQRGYRWMNGYPIRQGLNTYSAMASPLDQKTIARQRAYSRNINGQRISIKSFDQWGKDWNNANNEWNCSVPYFLQSYAIAMQGDLDVQDTV</sequence>
<dbReference type="InterPro" id="IPR012902">
    <property type="entry name" value="N_methyl_site"/>
</dbReference>
<gene>
    <name evidence="2" type="ORF">METZ01_LOCUS510801</name>
</gene>
<dbReference type="NCBIfam" id="TIGR02532">
    <property type="entry name" value="IV_pilin_GFxxxE"/>
    <property type="match status" value="1"/>
</dbReference>
<evidence type="ECO:0000256" key="1">
    <source>
        <dbReference type="SAM" id="Phobius"/>
    </source>
</evidence>
<evidence type="ECO:0000313" key="2">
    <source>
        <dbReference type="EMBL" id="SVE57947.1"/>
    </source>
</evidence>
<dbReference type="PANTHER" id="PTHR30093">
    <property type="entry name" value="GENERAL SECRETION PATHWAY PROTEIN G"/>
    <property type="match status" value="1"/>
</dbReference>
<dbReference type="EMBL" id="UINC01227173">
    <property type="protein sequence ID" value="SVE57947.1"/>
    <property type="molecule type" value="Genomic_DNA"/>
</dbReference>
<dbReference type="Gene3D" id="3.30.700.10">
    <property type="entry name" value="Glycoprotein, Type 4 Pilin"/>
    <property type="match status" value="1"/>
</dbReference>
<proteinExistence type="predicted"/>
<protein>
    <recommendedName>
        <fullName evidence="3">Type II secretion system protein GspG C-terminal domain-containing protein</fullName>
    </recommendedName>
</protein>
<reference evidence="2" key="1">
    <citation type="submission" date="2018-05" db="EMBL/GenBank/DDBJ databases">
        <authorList>
            <person name="Lanie J.A."/>
            <person name="Ng W.-L."/>
            <person name="Kazmierczak K.M."/>
            <person name="Andrzejewski T.M."/>
            <person name="Davidsen T.M."/>
            <person name="Wayne K.J."/>
            <person name="Tettelin H."/>
            <person name="Glass J.I."/>
            <person name="Rusch D."/>
            <person name="Podicherti R."/>
            <person name="Tsui H.-C.T."/>
            <person name="Winkler M.E."/>
        </authorList>
    </citation>
    <scope>NUCLEOTIDE SEQUENCE</scope>
</reference>
<keyword evidence="1" id="KW-0812">Transmembrane</keyword>
<dbReference type="Pfam" id="PF07963">
    <property type="entry name" value="N_methyl"/>
    <property type="match status" value="1"/>
</dbReference>
<organism evidence="2">
    <name type="scientific">marine metagenome</name>
    <dbReference type="NCBI Taxonomy" id="408172"/>
    <lineage>
        <taxon>unclassified sequences</taxon>
        <taxon>metagenomes</taxon>
        <taxon>ecological metagenomes</taxon>
    </lineage>
</organism>
<dbReference type="AlphaFoldDB" id="A0A383EM76"/>
<accession>A0A383EM76</accession>
<dbReference type="InterPro" id="IPR045584">
    <property type="entry name" value="Pilin-like"/>
</dbReference>